<sequence length="137" mass="14992" precursor="true">MQNFFILSVCCLLLSSCGSKTGGQDFTSVAGEVTYKGQPILDGVIRLSPATGTQAPARTTQIKSGRYQFTERNAVKSGTYQVEIYAYRGGSSLPGDKTADSPEREQILPEQFNTQSEIEVLQVQTGNGEIQQDYHFN</sequence>
<feature type="chain" id="PRO_5022231465" description="Carboxypeptidase regulatory-like domain-containing protein" evidence="1">
    <location>
        <begin position="22"/>
        <end position="137"/>
    </location>
</feature>
<evidence type="ECO:0008006" key="4">
    <source>
        <dbReference type="Google" id="ProtNLM"/>
    </source>
</evidence>
<dbReference type="EMBL" id="CP036266">
    <property type="protein sequence ID" value="QDT19724.1"/>
    <property type="molecule type" value="Genomic_DNA"/>
</dbReference>
<name>A0A517PK22_9PLAN</name>
<accession>A0A517PK22</accession>
<evidence type="ECO:0000313" key="3">
    <source>
        <dbReference type="Proteomes" id="UP000320421"/>
    </source>
</evidence>
<evidence type="ECO:0000256" key="1">
    <source>
        <dbReference type="SAM" id="SignalP"/>
    </source>
</evidence>
<dbReference type="Proteomes" id="UP000320421">
    <property type="component" value="Chromosome"/>
</dbReference>
<protein>
    <recommendedName>
        <fullName evidence="4">Carboxypeptidase regulatory-like domain-containing protein</fullName>
    </recommendedName>
</protein>
<dbReference type="AlphaFoldDB" id="A0A517PK22"/>
<dbReference type="OrthoDB" id="286899at2"/>
<dbReference type="RefSeq" id="WP_145181525.1">
    <property type="nucleotide sequence ID" value="NZ_CP036266.1"/>
</dbReference>
<gene>
    <name evidence="2" type="ORF">HG66A1_14920</name>
</gene>
<keyword evidence="1" id="KW-0732">Signal</keyword>
<organism evidence="2 3">
    <name type="scientific">Gimesia chilikensis</name>
    <dbReference type="NCBI Taxonomy" id="2605989"/>
    <lineage>
        <taxon>Bacteria</taxon>
        <taxon>Pseudomonadati</taxon>
        <taxon>Planctomycetota</taxon>
        <taxon>Planctomycetia</taxon>
        <taxon>Planctomycetales</taxon>
        <taxon>Planctomycetaceae</taxon>
        <taxon>Gimesia</taxon>
    </lineage>
</organism>
<keyword evidence="3" id="KW-1185">Reference proteome</keyword>
<reference evidence="2 3" key="1">
    <citation type="submission" date="2019-02" db="EMBL/GenBank/DDBJ databases">
        <title>Deep-cultivation of Planctomycetes and their phenomic and genomic characterization uncovers novel biology.</title>
        <authorList>
            <person name="Wiegand S."/>
            <person name="Jogler M."/>
            <person name="Boedeker C."/>
            <person name="Pinto D."/>
            <person name="Vollmers J."/>
            <person name="Rivas-Marin E."/>
            <person name="Kohn T."/>
            <person name="Peeters S.H."/>
            <person name="Heuer A."/>
            <person name="Rast P."/>
            <person name="Oberbeckmann S."/>
            <person name="Bunk B."/>
            <person name="Jeske O."/>
            <person name="Meyerdierks A."/>
            <person name="Storesund J.E."/>
            <person name="Kallscheuer N."/>
            <person name="Luecker S."/>
            <person name="Lage O.M."/>
            <person name="Pohl T."/>
            <person name="Merkel B.J."/>
            <person name="Hornburger P."/>
            <person name="Mueller R.-W."/>
            <person name="Bruemmer F."/>
            <person name="Labrenz M."/>
            <person name="Spormann A.M."/>
            <person name="Op den Camp H."/>
            <person name="Overmann J."/>
            <person name="Amann R."/>
            <person name="Jetten M.S.M."/>
            <person name="Mascher T."/>
            <person name="Medema M.H."/>
            <person name="Devos D.P."/>
            <person name="Kaster A.-K."/>
            <person name="Ovreas L."/>
            <person name="Rohde M."/>
            <person name="Galperin M.Y."/>
            <person name="Jogler C."/>
        </authorList>
    </citation>
    <scope>NUCLEOTIDE SEQUENCE [LARGE SCALE GENOMIC DNA]</scope>
    <source>
        <strain evidence="2 3">HG66A1</strain>
    </source>
</reference>
<proteinExistence type="predicted"/>
<evidence type="ECO:0000313" key="2">
    <source>
        <dbReference type="EMBL" id="QDT19724.1"/>
    </source>
</evidence>
<feature type="signal peptide" evidence="1">
    <location>
        <begin position="1"/>
        <end position="21"/>
    </location>
</feature>